<dbReference type="Gene3D" id="3.40.50.2300">
    <property type="match status" value="2"/>
</dbReference>
<gene>
    <name evidence="5" type="ORF">HGA02_00710</name>
</gene>
<reference evidence="5 6" key="1">
    <citation type="submission" date="2020-04" db="EMBL/GenBank/DDBJ databases">
        <title>MicrobeNet Type strains.</title>
        <authorList>
            <person name="Nicholson A.C."/>
        </authorList>
    </citation>
    <scope>NUCLEOTIDE SEQUENCE [LARGE SCALE GENOMIC DNA]</scope>
    <source>
        <strain evidence="5 6">ATCC BAA-787</strain>
    </source>
</reference>
<evidence type="ECO:0000256" key="3">
    <source>
        <dbReference type="ARBA" id="ARBA00023163"/>
    </source>
</evidence>
<keyword evidence="6" id="KW-1185">Reference proteome</keyword>
<evidence type="ECO:0000313" key="5">
    <source>
        <dbReference type="EMBL" id="NKY38092.1"/>
    </source>
</evidence>
<dbReference type="Gene3D" id="1.10.260.40">
    <property type="entry name" value="lambda repressor-like DNA-binding domains"/>
    <property type="match status" value="1"/>
</dbReference>
<keyword evidence="2 5" id="KW-0238">DNA-binding</keyword>
<dbReference type="SUPFAM" id="SSF53822">
    <property type="entry name" value="Periplasmic binding protein-like I"/>
    <property type="match status" value="1"/>
</dbReference>
<dbReference type="InterPro" id="IPR028082">
    <property type="entry name" value="Peripla_BP_I"/>
</dbReference>
<evidence type="ECO:0000259" key="4">
    <source>
        <dbReference type="PROSITE" id="PS50932"/>
    </source>
</evidence>
<dbReference type="PROSITE" id="PS50932">
    <property type="entry name" value="HTH_LACI_2"/>
    <property type="match status" value="1"/>
</dbReference>
<dbReference type="InterPro" id="IPR010982">
    <property type="entry name" value="Lambda_DNA-bd_dom_sf"/>
</dbReference>
<proteinExistence type="predicted"/>
<evidence type="ECO:0000313" key="6">
    <source>
        <dbReference type="Proteomes" id="UP000777774"/>
    </source>
</evidence>
<dbReference type="Pfam" id="PF00356">
    <property type="entry name" value="LacI"/>
    <property type="match status" value="1"/>
</dbReference>
<protein>
    <submittedName>
        <fullName evidence="5">LacI family DNA-binding transcriptional regulator</fullName>
    </submittedName>
</protein>
<accession>A0ABX1JWG9</accession>
<dbReference type="CDD" id="cd01392">
    <property type="entry name" value="HTH_LacI"/>
    <property type="match status" value="1"/>
</dbReference>
<dbReference type="PANTHER" id="PTHR30146:SF153">
    <property type="entry name" value="LACTOSE OPERON REPRESSOR"/>
    <property type="match status" value="1"/>
</dbReference>
<dbReference type="Pfam" id="PF13377">
    <property type="entry name" value="Peripla_BP_3"/>
    <property type="match status" value="1"/>
</dbReference>
<dbReference type="SUPFAM" id="SSF47413">
    <property type="entry name" value="lambda repressor-like DNA-binding domains"/>
    <property type="match status" value="1"/>
</dbReference>
<dbReference type="GO" id="GO:0003677">
    <property type="term" value="F:DNA binding"/>
    <property type="evidence" value="ECO:0007669"/>
    <property type="project" value="UniProtKB-KW"/>
</dbReference>
<sequence>MADVARLAGVSVPTVSRVVNGYTHVTPHVRTRVEEAMAQLRYRPNAAARALVTNKSRHIGVITYAMSVTSPSLALFGISEEARTYGYSTNLVTLDDVSAQSIRNALAHLERDAVDGVVMLAPMVEAATALEGLDLPMPVVSFEQGSTAGQNRSVTLDEVLAGHLATRHLLDLGHRTVWLVRGPDGWMATESREAGWRRELTVAGRTVPPPATTADWSAESGYRAAQRLAADPEVTAILVSSDSMCLGVYRALEEAGRRVPDDVSVVSFDDAPEAPYYLPALTTVRLDFAAAGRAALRRLLQVLDEDPTGIQEPPAPVLVVRESSGAPRA</sequence>
<dbReference type="CDD" id="cd01574">
    <property type="entry name" value="PBP1_LacI"/>
    <property type="match status" value="1"/>
</dbReference>
<organism evidence="5 6">
    <name type="scientific">Cellulomonas septica</name>
    <dbReference type="NCBI Taxonomy" id="285080"/>
    <lineage>
        <taxon>Bacteria</taxon>
        <taxon>Bacillati</taxon>
        <taxon>Actinomycetota</taxon>
        <taxon>Actinomycetes</taxon>
        <taxon>Micrococcales</taxon>
        <taxon>Cellulomonadaceae</taxon>
        <taxon>Cellulomonas</taxon>
    </lineage>
</organism>
<keyword evidence="3" id="KW-0804">Transcription</keyword>
<keyword evidence="1" id="KW-0805">Transcription regulation</keyword>
<evidence type="ECO:0000256" key="2">
    <source>
        <dbReference type="ARBA" id="ARBA00023125"/>
    </source>
</evidence>
<evidence type="ECO:0000256" key="1">
    <source>
        <dbReference type="ARBA" id="ARBA00023015"/>
    </source>
</evidence>
<comment type="caution">
    <text evidence="5">The sequence shown here is derived from an EMBL/GenBank/DDBJ whole genome shotgun (WGS) entry which is preliminary data.</text>
</comment>
<dbReference type="EMBL" id="JAAXOY010000002">
    <property type="protein sequence ID" value="NKY38092.1"/>
    <property type="molecule type" value="Genomic_DNA"/>
</dbReference>
<dbReference type="InterPro" id="IPR000843">
    <property type="entry name" value="HTH_LacI"/>
</dbReference>
<feature type="domain" description="HTH lacI-type" evidence="4">
    <location>
        <begin position="1"/>
        <end position="53"/>
    </location>
</feature>
<dbReference type="InterPro" id="IPR046335">
    <property type="entry name" value="LacI/GalR-like_sensor"/>
</dbReference>
<dbReference type="PROSITE" id="PS00356">
    <property type="entry name" value="HTH_LACI_1"/>
    <property type="match status" value="1"/>
</dbReference>
<dbReference type="SMART" id="SM00354">
    <property type="entry name" value="HTH_LACI"/>
    <property type="match status" value="1"/>
</dbReference>
<name>A0ABX1JWG9_9CELL</name>
<dbReference type="PANTHER" id="PTHR30146">
    <property type="entry name" value="LACI-RELATED TRANSCRIPTIONAL REPRESSOR"/>
    <property type="match status" value="1"/>
</dbReference>
<dbReference type="Proteomes" id="UP000777774">
    <property type="component" value="Unassembled WGS sequence"/>
</dbReference>